<dbReference type="InterPro" id="IPR016047">
    <property type="entry name" value="M23ase_b-sheet_dom"/>
</dbReference>
<name>A0A1M5AY83_9BACL</name>
<dbReference type="STRING" id="112248.SAMN05444392_11656"/>
<dbReference type="Pfam" id="PF01551">
    <property type="entry name" value="Peptidase_M23"/>
    <property type="match status" value="1"/>
</dbReference>
<dbReference type="CDD" id="cd12797">
    <property type="entry name" value="M23_peptidase"/>
    <property type="match status" value="1"/>
</dbReference>
<keyword evidence="2" id="KW-1133">Transmembrane helix</keyword>
<dbReference type="InterPro" id="IPR023346">
    <property type="entry name" value="Lysozyme-like_dom_sf"/>
</dbReference>
<protein>
    <submittedName>
        <fullName evidence="4">Peptidase family M23</fullName>
    </submittedName>
</protein>
<reference evidence="4 5" key="1">
    <citation type="submission" date="2016-11" db="EMBL/GenBank/DDBJ databases">
        <authorList>
            <person name="Jaros S."/>
            <person name="Januszkiewicz K."/>
            <person name="Wedrychowicz H."/>
        </authorList>
    </citation>
    <scope>NUCLEOTIDE SEQUENCE [LARGE SCALE GENOMIC DNA]</scope>
    <source>
        <strain evidence="4 5">DSM 44666</strain>
    </source>
</reference>
<accession>A0A1M5AY83</accession>
<dbReference type="GO" id="GO:0004222">
    <property type="term" value="F:metalloendopeptidase activity"/>
    <property type="evidence" value="ECO:0007669"/>
    <property type="project" value="TreeGrafter"/>
</dbReference>
<dbReference type="EMBL" id="FQVL01000016">
    <property type="protein sequence ID" value="SHF34872.1"/>
    <property type="molecule type" value="Genomic_DNA"/>
</dbReference>
<dbReference type="CDD" id="cd13399">
    <property type="entry name" value="Slt35-like"/>
    <property type="match status" value="1"/>
</dbReference>
<dbReference type="Gene3D" id="2.70.70.10">
    <property type="entry name" value="Glucose Permease (Domain IIA)"/>
    <property type="match status" value="1"/>
</dbReference>
<dbReference type="PANTHER" id="PTHR21666">
    <property type="entry name" value="PEPTIDASE-RELATED"/>
    <property type="match status" value="1"/>
</dbReference>
<proteinExistence type="predicted"/>
<dbReference type="AlphaFoldDB" id="A0A1M5AY83"/>
<dbReference type="Gene3D" id="1.10.530.10">
    <property type="match status" value="1"/>
</dbReference>
<feature type="domain" description="M23ase beta-sheet core" evidence="3">
    <location>
        <begin position="264"/>
        <end position="360"/>
    </location>
</feature>
<dbReference type="SUPFAM" id="SSF53955">
    <property type="entry name" value="Lysozyme-like"/>
    <property type="match status" value="1"/>
</dbReference>
<sequence length="366" mass="41078">MEPLIKDRVKKVSKTKRLIKWILIWKYPLLFLTLFLVPIMIPIGFLFVLFILSSVSSAPNHQEQVVQGAVSSHFPSVAASYLPIYQTAGKKYRVPWNILAAIHKVETNFGQNLSVSTAGAKGQTQFMEKTWLGWRYPGGNRLGNLPDYINITDPKQIAKYGGYGVDANGDGKAEPSDPMDAIYATAKYLSANHRSGEDWFSQKGAVWQYNHDYSRYVLKVKKYAEEFIDPKITSTDSFLFPVQGGQITSQFGSRRHPIQKIVRQHDGVDIAKERGTPILAAEQGEVVESRPSSGYGWKIVVQHVNGFKTTYAHMYPQDVKVKVGQVVQKGEIIALVGSNGWSTGPHLHFEAEKDGQLIDPMYLFKK</sequence>
<dbReference type="SUPFAM" id="SSF51261">
    <property type="entry name" value="Duplicated hybrid motif"/>
    <property type="match status" value="1"/>
</dbReference>
<organism evidence="4 5">
    <name type="scientific">Seinonella peptonophila</name>
    <dbReference type="NCBI Taxonomy" id="112248"/>
    <lineage>
        <taxon>Bacteria</taxon>
        <taxon>Bacillati</taxon>
        <taxon>Bacillota</taxon>
        <taxon>Bacilli</taxon>
        <taxon>Bacillales</taxon>
        <taxon>Thermoactinomycetaceae</taxon>
        <taxon>Seinonella</taxon>
    </lineage>
</organism>
<keyword evidence="2" id="KW-0472">Membrane</keyword>
<dbReference type="RefSeq" id="WP_175552413.1">
    <property type="nucleotide sequence ID" value="NZ_FQVL01000016.1"/>
</dbReference>
<dbReference type="InterPro" id="IPR050570">
    <property type="entry name" value="Cell_wall_metabolism_enzyme"/>
</dbReference>
<evidence type="ECO:0000256" key="2">
    <source>
        <dbReference type="SAM" id="Phobius"/>
    </source>
</evidence>
<evidence type="ECO:0000313" key="5">
    <source>
        <dbReference type="Proteomes" id="UP000184476"/>
    </source>
</evidence>
<evidence type="ECO:0000313" key="4">
    <source>
        <dbReference type="EMBL" id="SHF34872.1"/>
    </source>
</evidence>
<keyword evidence="2" id="KW-0812">Transmembrane</keyword>
<dbReference type="PANTHER" id="PTHR21666:SF289">
    <property type="entry name" value="L-ALA--D-GLU ENDOPEPTIDASE"/>
    <property type="match status" value="1"/>
</dbReference>
<evidence type="ECO:0000256" key="1">
    <source>
        <dbReference type="ARBA" id="ARBA00022729"/>
    </source>
</evidence>
<dbReference type="Proteomes" id="UP000184476">
    <property type="component" value="Unassembled WGS sequence"/>
</dbReference>
<dbReference type="InterPro" id="IPR011055">
    <property type="entry name" value="Dup_hybrid_motif"/>
</dbReference>
<keyword evidence="5" id="KW-1185">Reference proteome</keyword>
<gene>
    <name evidence="4" type="ORF">SAMN05444392_11656</name>
</gene>
<evidence type="ECO:0000259" key="3">
    <source>
        <dbReference type="Pfam" id="PF01551"/>
    </source>
</evidence>
<keyword evidence="1" id="KW-0732">Signal</keyword>
<feature type="transmembrane region" description="Helical" evidence="2">
    <location>
        <begin position="21"/>
        <end position="52"/>
    </location>
</feature>